<comment type="subcellular location">
    <subcellularLocation>
        <location evidence="1">Virion</location>
    </subcellularLocation>
</comment>
<organism evidence="4">
    <name type="scientific">Corvid orthoreovirus</name>
    <dbReference type="NCBI Taxonomy" id="2737667"/>
    <lineage>
        <taxon>Viruses</taxon>
        <taxon>Riboviria</taxon>
        <taxon>Orthornavirae</taxon>
        <taxon>Duplornaviricota</taxon>
        <taxon>Resentoviricetes</taxon>
        <taxon>Reovirales</taxon>
        <taxon>Spinareoviridae</taxon>
        <taxon>Orthoreovirus</taxon>
    </lineage>
</organism>
<proteinExistence type="predicted"/>
<dbReference type="EMBL" id="MN812703">
    <property type="protein sequence ID" value="QJW82763.1"/>
    <property type="molecule type" value="Genomic_RNA"/>
</dbReference>
<dbReference type="GO" id="GO:0019028">
    <property type="term" value="C:viral capsid"/>
    <property type="evidence" value="ECO:0007669"/>
    <property type="project" value="UniProtKB-KW"/>
</dbReference>
<dbReference type="InterPro" id="IPR004317">
    <property type="entry name" value="Sigma_1_2_reovir"/>
</dbReference>
<protein>
    <submittedName>
        <fullName evidence="4">Sigma A core clamp protein</fullName>
    </submittedName>
</protein>
<keyword evidence="2" id="KW-0167">Capsid protein</keyword>
<evidence type="ECO:0000313" key="4">
    <source>
        <dbReference type="EMBL" id="QJW82763.1"/>
    </source>
</evidence>
<dbReference type="Pfam" id="PF03084">
    <property type="entry name" value="Sigma_1_2"/>
    <property type="match status" value="1"/>
</dbReference>
<evidence type="ECO:0000256" key="2">
    <source>
        <dbReference type="ARBA" id="ARBA00022561"/>
    </source>
</evidence>
<name>A0A6M5XPJ3_9REOV</name>
<evidence type="ECO:0000256" key="1">
    <source>
        <dbReference type="ARBA" id="ARBA00004328"/>
    </source>
</evidence>
<reference evidence="4" key="1">
    <citation type="submission" date="2019-12" db="EMBL/GenBank/DDBJ databases">
        <title>Complete genome of an American crow orthoreovirus associated with necrotizing enterocolitis and splenitis.</title>
        <authorList>
            <person name="Feng K.H."/>
            <person name="Potgieter A.C."/>
            <person name="Allison A.B."/>
        </authorList>
    </citation>
    <scope>NUCLEOTIDE SEQUENCE</scope>
    <source>
        <strain evidence="4">AMCR/USA/WV/71/03</strain>
    </source>
</reference>
<keyword evidence="3" id="KW-0946">Virion</keyword>
<accession>A0A6M5XPJ3</accession>
<sequence>MARAVYDFFTTPFGNRGIATNTDQLSSLLTSSSSPWQAQNNPLFQNVAPGLVVTPSQPFPGSRWYQEAMLFSSFVPPILVNADAWRDVNFQRLCWTDPGLTALVVARDPPPAPPYTPVSGQWFDLLRYPRWANRRRELQVKYPILLRSSLLNVMRAGPLLYVETWPNMISGRLSDWFMQCYGNDFKEIVMRFYQSASNMPVEPEGTYDQQMRALLSLWLLSYAGVVHQNATIAGFYFSTKSRGTNLESWTLFYSTNGVRLQITRRHFGYFCARSPDWNADQNWLAAAALTSIIMSCRQPALLANQDVINQAQNRPNFSGPNGTPVREIQLLGCATECIRRWQNAGLITQQKAQSMTQEAIDFNQRIEQALNDIKAADDAQYNQQPNSARRIKPFVLRDWTIGQTMQSLNALADFAT</sequence>
<evidence type="ECO:0000256" key="3">
    <source>
        <dbReference type="ARBA" id="ARBA00022844"/>
    </source>
</evidence>